<dbReference type="Gene3D" id="2.40.50.580">
    <property type="match status" value="1"/>
</dbReference>
<dbReference type="InterPro" id="IPR005224">
    <property type="entry name" value="SfsA"/>
</dbReference>
<dbReference type="RefSeq" id="WP_188646367.1">
    <property type="nucleotide sequence ID" value="NZ_BMHQ01000002.1"/>
</dbReference>
<comment type="similarity">
    <text evidence="1">Belongs to the SfsA family.</text>
</comment>
<keyword evidence="5" id="KW-1185">Reference proteome</keyword>
<proteinExistence type="inferred from homology"/>
<dbReference type="EMBL" id="BMHQ01000002">
    <property type="protein sequence ID" value="GGE07008.1"/>
    <property type="molecule type" value="Genomic_DNA"/>
</dbReference>
<sequence length="228" mass="26057">MAVHIEGETVHAIFLERPNRFEAIVQIGEKMERVHVPNTGRMQEMLHPGVPVVLEKSDNPRRKNRFSLKWVNKNGHWICIHSAWANRVFEDAVERGWIDWVKGPLRREVKVGESRVDFLAETEPPLLIEVKCVTYEENGRAMFPDAPTLRGQKHLDELIRATQSGYRAAVALMIFMDFPTSFTPHDGIDPVWGEKLREAKKAGVGIRAYTCRIGLDTIQVKEEVPVVL</sequence>
<accession>A0A8J2YCE2</accession>
<gene>
    <name evidence="1 4" type="primary">sfsA</name>
    <name evidence="4" type="ORF">GCM10011571_05260</name>
</gene>
<dbReference type="Proteomes" id="UP000625210">
    <property type="component" value="Unassembled WGS sequence"/>
</dbReference>
<organism evidence="4 5">
    <name type="scientific">Marinithermofilum abyssi</name>
    <dbReference type="NCBI Taxonomy" id="1571185"/>
    <lineage>
        <taxon>Bacteria</taxon>
        <taxon>Bacillati</taxon>
        <taxon>Bacillota</taxon>
        <taxon>Bacilli</taxon>
        <taxon>Bacillales</taxon>
        <taxon>Thermoactinomycetaceae</taxon>
        <taxon>Marinithermofilum</taxon>
    </lineage>
</organism>
<feature type="domain" description="Sugar fermentation stimulation protein C-terminal" evidence="2">
    <location>
        <begin position="85"/>
        <end position="214"/>
    </location>
</feature>
<evidence type="ECO:0000313" key="5">
    <source>
        <dbReference type="Proteomes" id="UP000625210"/>
    </source>
</evidence>
<dbReference type="PANTHER" id="PTHR30545:SF2">
    <property type="entry name" value="SUGAR FERMENTATION STIMULATION PROTEIN A"/>
    <property type="match status" value="1"/>
</dbReference>
<dbReference type="HAMAP" id="MF_00095">
    <property type="entry name" value="SfsA"/>
    <property type="match status" value="1"/>
</dbReference>
<dbReference type="PANTHER" id="PTHR30545">
    <property type="entry name" value="SUGAR FERMENTATION STIMULATION PROTEIN A"/>
    <property type="match status" value="1"/>
</dbReference>
<evidence type="ECO:0000256" key="1">
    <source>
        <dbReference type="HAMAP-Rule" id="MF_00095"/>
    </source>
</evidence>
<protein>
    <recommendedName>
        <fullName evidence="1">Sugar fermentation stimulation protein homolog</fullName>
    </recommendedName>
</protein>
<reference evidence="4" key="1">
    <citation type="journal article" date="2014" name="Int. J. Syst. Evol. Microbiol.">
        <title>Complete genome sequence of Corynebacterium casei LMG S-19264T (=DSM 44701T), isolated from a smear-ripened cheese.</title>
        <authorList>
            <consortium name="US DOE Joint Genome Institute (JGI-PGF)"/>
            <person name="Walter F."/>
            <person name="Albersmeier A."/>
            <person name="Kalinowski J."/>
            <person name="Ruckert C."/>
        </authorList>
    </citation>
    <scope>NUCLEOTIDE SEQUENCE</scope>
    <source>
        <strain evidence="4">CGMCC 1.15179</strain>
    </source>
</reference>
<dbReference type="InterPro" id="IPR040452">
    <property type="entry name" value="SfsA_C"/>
</dbReference>
<dbReference type="InterPro" id="IPR041465">
    <property type="entry name" value="SfsA_N"/>
</dbReference>
<feature type="domain" description="SfsA N-terminal OB" evidence="3">
    <location>
        <begin position="15"/>
        <end position="80"/>
    </location>
</feature>
<dbReference type="Gene3D" id="3.40.1350.60">
    <property type="match status" value="1"/>
</dbReference>
<dbReference type="Pfam" id="PF03749">
    <property type="entry name" value="SfsA"/>
    <property type="match status" value="1"/>
</dbReference>
<dbReference type="AlphaFoldDB" id="A0A8J2YCE2"/>
<dbReference type="NCBIfam" id="TIGR00230">
    <property type="entry name" value="sfsA"/>
    <property type="match status" value="1"/>
</dbReference>
<comment type="caution">
    <text evidence="4">The sequence shown here is derived from an EMBL/GenBank/DDBJ whole genome shotgun (WGS) entry which is preliminary data.</text>
</comment>
<name>A0A8J2YCE2_9BACL</name>
<evidence type="ECO:0000259" key="2">
    <source>
        <dbReference type="Pfam" id="PF03749"/>
    </source>
</evidence>
<evidence type="ECO:0000313" key="4">
    <source>
        <dbReference type="EMBL" id="GGE07008.1"/>
    </source>
</evidence>
<reference evidence="4" key="2">
    <citation type="submission" date="2020-09" db="EMBL/GenBank/DDBJ databases">
        <authorList>
            <person name="Sun Q."/>
            <person name="Zhou Y."/>
        </authorList>
    </citation>
    <scope>NUCLEOTIDE SEQUENCE</scope>
    <source>
        <strain evidence="4">CGMCC 1.15179</strain>
    </source>
</reference>
<dbReference type="GO" id="GO:0003677">
    <property type="term" value="F:DNA binding"/>
    <property type="evidence" value="ECO:0007669"/>
    <property type="project" value="InterPro"/>
</dbReference>
<evidence type="ECO:0000259" key="3">
    <source>
        <dbReference type="Pfam" id="PF17746"/>
    </source>
</evidence>
<dbReference type="Pfam" id="PF17746">
    <property type="entry name" value="SfsA_N"/>
    <property type="match status" value="1"/>
</dbReference>
<dbReference type="CDD" id="cd22359">
    <property type="entry name" value="SfsA-like_bacterial"/>
    <property type="match status" value="1"/>
</dbReference>